<evidence type="ECO:0000256" key="4">
    <source>
        <dbReference type="ARBA" id="ARBA00022552"/>
    </source>
</evidence>
<evidence type="ECO:0000259" key="7">
    <source>
        <dbReference type="SMART" id="SM01036"/>
    </source>
</evidence>
<dbReference type="InterPro" id="IPR040191">
    <property type="entry name" value="UTP10"/>
</dbReference>
<dbReference type="Gene3D" id="1.25.10.10">
    <property type="entry name" value="Leucine-rich Repeat Variant"/>
    <property type="match status" value="1"/>
</dbReference>
<protein>
    <recommendedName>
        <fullName evidence="7">BP28 C-terminal domain-containing protein</fullName>
    </recommendedName>
</protein>
<accession>A0A7N0TKI1</accession>
<dbReference type="Pfam" id="PF24477">
    <property type="entry name" value="ARM_At3g06530"/>
    <property type="match status" value="1"/>
</dbReference>
<evidence type="ECO:0000313" key="9">
    <source>
        <dbReference type="Proteomes" id="UP000594263"/>
    </source>
</evidence>
<dbReference type="GO" id="GO:0045943">
    <property type="term" value="P:positive regulation of transcription by RNA polymerase I"/>
    <property type="evidence" value="ECO:0007669"/>
    <property type="project" value="TreeGrafter"/>
</dbReference>
<dbReference type="SUPFAM" id="SSF48371">
    <property type="entry name" value="ARM repeat"/>
    <property type="match status" value="2"/>
</dbReference>
<dbReference type="InterPro" id="IPR022125">
    <property type="entry name" value="U3snoRNP10_N"/>
</dbReference>
<keyword evidence="4" id="KW-0698">rRNA processing</keyword>
<comment type="subcellular location">
    <subcellularLocation>
        <location evidence="1">Nucleus</location>
        <location evidence="1">Nucleolus</location>
    </subcellularLocation>
</comment>
<comment type="similarity">
    <text evidence="2">Belongs to the HEATR1/UTP10 family.</text>
</comment>
<dbReference type="OMA" id="NDVMWKQ"/>
<dbReference type="InterPro" id="IPR056384">
    <property type="entry name" value="ARM_At3g06530"/>
</dbReference>
<feature type="domain" description="BP28 C-terminal" evidence="7">
    <location>
        <begin position="1824"/>
        <end position="2000"/>
    </location>
</feature>
<evidence type="ECO:0000256" key="2">
    <source>
        <dbReference type="ARBA" id="ARBA00010559"/>
    </source>
</evidence>
<keyword evidence="5" id="KW-0539">Nucleus</keyword>
<dbReference type="Pfam" id="PF23243">
    <property type="entry name" value="HEAT_HEATR1"/>
    <property type="match status" value="1"/>
</dbReference>
<dbReference type="EnsemblPlants" id="Kaladp0039s0207.1.v1.1">
    <property type="protein sequence ID" value="Kaladp0039s0207.1.v1.1"/>
    <property type="gene ID" value="Kaladp0039s0207.v1.1"/>
</dbReference>
<dbReference type="InterPro" id="IPR011989">
    <property type="entry name" value="ARM-like"/>
</dbReference>
<dbReference type="GO" id="GO:0034455">
    <property type="term" value="C:t-UTP complex"/>
    <property type="evidence" value="ECO:0007669"/>
    <property type="project" value="TreeGrafter"/>
</dbReference>
<dbReference type="GO" id="GO:0030515">
    <property type="term" value="F:snoRNA binding"/>
    <property type="evidence" value="ECO:0007669"/>
    <property type="project" value="TreeGrafter"/>
</dbReference>
<dbReference type="Gramene" id="Kaladp0039s0207.1.v1.1">
    <property type="protein sequence ID" value="Kaladp0039s0207.1.v1.1"/>
    <property type="gene ID" value="Kaladp0039s0207.v1.1"/>
</dbReference>
<dbReference type="PANTHER" id="PTHR13457">
    <property type="entry name" value="BAP28"/>
    <property type="match status" value="1"/>
</dbReference>
<dbReference type="Pfam" id="PF08146">
    <property type="entry name" value="BP28CT"/>
    <property type="match status" value="1"/>
</dbReference>
<evidence type="ECO:0000256" key="1">
    <source>
        <dbReference type="ARBA" id="ARBA00004604"/>
    </source>
</evidence>
<dbReference type="GO" id="GO:0030686">
    <property type="term" value="C:90S preribosome"/>
    <property type="evidence" value="ECO:0007669"/>
    <property type="project" value="TreeGrafter"/>
</dbReference>
<evidence type="ECO:0000256" key="5">
    <source>
        <dbReference type="ARBA" id="ARBA00023242"/>
    </source>
</evidence>
<evidence type="ECO:0000313" key="8">
    <source>
        <dbReference type="EnsemblPlants" id="Kaladp0039s0207.1.v1.1"/>
    </source>
</evidence>
<reference evidence="8" key="1">
    <citation type="submission" date="2021-01" db="UniProtKB">
        <authorList>
            <consortium name="EnsemblPlants"/>
        </authorList>
    </citation>
    <scope>IDENTIFICATION</scope>
</reference>
<evidence type="ECO:0000256" key="6">
    <source>
        <dbReference type="ARBA" id="ARBA00023274"/>
    </source>
</evidence>
<dbReference type="GO" id="GO:0032040">
    <property type="term" value="C:small-subunit processome"/>
    <property type="evidence" value="ECO:0007669"/>
    <property type="project" value="TreeGrafter"/>
</dbReference>
<sequence>MATSLALQLQAIKSFIQVDTEQPAKRPFTRPSILFDAKEAADIDLDTILTIALSGLDALVAVNERFANYKADLFSRRSKDLDREAMTVDENKQIDASIVSYLRLLSGHLYLSAAIKTLEYLIRRYKIHVYNYEELILCALPYHDTHIFVRIVQLINFGNSKWKFLDGVKTSGAPPPRNVIVQQCKRDMGVLKAVCTYASPVKKYQASKPVVAFCTALVIEVLSSLNNVESDSVQIIIPFVVSGLQPGLKGAQEHQAGSLMIIGFLASKVTLSHTMIKCLLRSTAELAQQNAKESSEVQWCRLSLMAFINIVQLQSLSELPKTSLEVLIGIRDFAGIILGLLKDFNIDQFLGVLLESLVVNSSDDVCHHAFISLIRTVPATGFVNLLVSKILSSCMRYSNKAKGSASSESVVGIRAKWSLVEINKRYPNELRAAVRKFMETTQMQNKKEGTLLEIICKMLDGNETFSAAVSDSKILLTIDHPKAEVRRVALSGLTKSVIVDAQQSDSQRLVMIQDAVKRQLYDNDITVIRSALSIDGLSDIINPSDLFQALHDILCRCVTLLIGGSHSHSVAFDTAFLCLEHATSNFINNTQFSSRLASMIFPLLLILSKTRKLNLKALHLAKESNWPFYQNINVNSITERLQAENLTSINMDTISCLADAFSAHPKNFSWIVQSCNDFKFSKTIFLLIIMQSVATKREFSQFLTLFDTCMPFLKIEWEVFESSTLASLKELKVEMDCKQLMDRLSDTDLKELNGNIIYGIFWRLAEAFTETTHLSILQDNDVEWSKKFRDLFVFLASSKSKLLFREHLCYFISRCKTIPLHLLTSFFTNEGFSASLQVESLHCLSYLCTVPEAGLPFRLFAEFPSILVPLCDDNQDIRLAAMECIDRICSLWDRIDFSSTITEWKHFLKEFLSLIVQQKGLILSDRNFLPSFLTSVVGSQSENFLIPRTFGTRFNQETKDDILSYILGHALQLSSYGKFRILSLLRGMGNAVMLVKGVDCLLSDLLKRRAEHHLKLNRSFEKLSEIEINILCLLLESCAFPTSAREHHETVLEVLQIGAISSDDSAITRPCVSVLEKLCAQFYENLGSEMQERLFLSLIHIFRSGNNSVQSAAKDAIARLNIKSSSTALMLNSVINLQSGTTDVSRGKKSKKDGQYQRMNVIRSSIGIGDKALTFISSLFDIILLKKDMESRESLLGSLFLLLRKLFSREWMLEVVGSDAKLIDASSGVFQNSNSSLAYIQQTLLLIMEEICVTLTTPVKDEMLNMIDVELLVECAHSLTDTVTRNHVFSVISSITRICPDKILQHMLMIVKAVGESTVTQVDKYSQHVFEGLMSTIIPCWLSKGNDCDGLLEIFVDVLPEVTEHRRLPVIVNILRILGESDSLASLLVLLFHSLIVRKGSQSGDNLVSEALEEWEYNFAIQVYDQYSCSVWLPSLAILIKKIGNGGEDQNVVMQWVLAIKFCLKKLQDPEISFKLERGADADDIQRILGELMEQVVTLSLFFDSKKKKTGAISPLRKELKEDMRALLKIIMRAMIPSAYLSTISKLLGHADENVRKKALLVLCETMKDYNVAKVNGRRSRKTEPVTQWFYTDESTRQSFDNLCSQIVQLVNNDDDTSSASVKLAAFSAIEVLATRSSLNQSILGKCLAFMSKNIDSSDMHVASCCLRAAGALISQLGPRALSELPVIMRNTLKRFRDLPASLRLGSKDSDHCAYAGLSNLSESFMVAVLDILAVAIDKVGGFLNPYLGDITELLVLHPDCVSRTHPKLRLRADAVRKLFAEKINVRLALPPLTKVYTMAVTSAVSSITVVFEMITSIIRVADRASINANHVKIFDICLLGLGLRSQHPESIPSISDVESVVIDTLVSLTKKLTETMFKPLFFRSIEWAELDAGLRTDSESGNIDRAISFYALVSRLSKDLGSPFVPYFKYLLGSCVSYLGGTENDSIKRKRKKVKKVQDASNDSKDALSSLSIKKWHLKALILSSLQNCFLHDSDTSKFLDKANFDALLEPIVSQLVVDPPESLEEHPEVPSVEQVDSLLVMCVGQMAATAGTDTLWKELNNRVLMQTRSDKVRARILGLKIVKNFSDNLKEEYLVLLAETIPFLGELLEDVELPVKSLAREVCRELEALSKEDLSQYLK</sequence>
<keyword evidence="9" id="KW-1185">Reference proteome</keyword>
<dbReference type="InterPro" id="IPR016024">
    <property type="entry name" value="ARM-type_fold"/>
</dbReference>
<keyword evidence="6" id="KW-0687">Ribonucleoprotein</keyword>
<proteinExistence type="inferred from homology"/>
<keyword evidence="3" id="KW-0690">Ribosome biogenesis</keyword>
<evidence type="ECO:0000256" key="3">
    <source>
        <dbReference type="ARBA" id="ARBA00022517"/>
    </source>
</evidence>
<dbReference type="PANTHER" id="PTHR13457:SF1">
    <property type="entry name" value="HEAT REPEAT-CONTAINING PROTEIN 1"/>
    <property type="match status" value="1"/>
</dbReference>
<dbReference type="InterPro" id="IPR056473">
    <property type="entry name" value="HEAT_Utp10/HEAT1"/>
</dbReference>
<organism evidence="8 9">
    <name type="scientific">Kalanchoe fedtschenkoi</name>
    <name type="common">Lavender scallops</name>
    <name type="synonym">South American air plant</name>
    <dbReference type="NCBI Taxonomy" id="63787"/>
    <lineage>
        <taxon>Eukaryota</taxon>
        <taxon>Viridiplantae</taxon>
        <taxon>Streptophyta</taxon>
        <taxon>Embryophyta</taxon>
        <taxon>Tracheophyta</taxon>
        <taxon>Spermatophyta</taxon>
        <taxon>Magnoliopsida</taxon>
        <taxon>eudicotyledons</taxon>
        <taxon>Gunneridae</taxon>
        <taxon>Pentapetalae</taxon>
        <taxon>Saxifragales</taxon>
        <taxon>Crassulaceae</taxon>
        <taxon>Kalanchoe</taxon>
    </lineage>
</organism>
<dbReference type="InterPro" id="IPR012954">
    <property type="entry name" value="BP28_C_dom"/>
</dbReference>
<dbReference type="GO" id="GO:0000462">
    <property type="term" value="P:maturation of SSU-rRNA from tricistronic rRNA transcript (SSU-rRNA, 5.8S rRNA, LSU-rRNA)"/>
    <property type="evidence" value="ECO:0007669"/>
    <property type="project" value="TreeGrafter"/>
</dbReference>
<dbReference type="Proteomes" id="UP000594263">
    <property type="component" value="Unplaced"/>
</dbReference>
<dbReference type="SMART" id="SM01036">
    <property type="entry name" value="BP28CT"/>
    <property type="match status" value="1"/>
</dbReference>
<name>A0A7N0TKI1_KALFE</name>
<dbReference type="Pfam" id="PF12397">
    <property type="entry name" value="U3snoRNP10"/>
    <property type="match status" value="1"/>
</dbReference>